<dbReference type="EMBL" id="MNUE01000020">
    <property type="protein sequence ID" value="OJD34801.1"/>
    <property type="molecule type" value="Genomic_DNA"/>
</dbReference>
<dbReference type="STRING" id="236234.A0A1J9R2J3"/>
<protein>
    <submittedName>
        <fullName evidence="2">F-box domain cyclin-like</fullName>
    </submittedName>
</protein>
<evidence type="ECO:0000256" key="1">
    <source>
        <dbReference type="SAM" id="MobiDB-lite"/>
    </source>
</evidence>
<evidence type="ECO:0000313" key="3">
    <source>
        <dbReference type="Proteomes" id="UP000183809"/>
    </source>
</evidence>
<evidence type="ECO:0000313" key="2">
    <source>
        <dbReference type="EMBL" id="OJD34801.1"/>
    </source>
</evidence>
<dbReference type="GeneID" id="31012515"/>
<keyword evidence="3" id="KW-1185">Reference proteome</keyword>
<feature type="region of interest" description="Disordered" evidence="1">
    <location>
        <begin position="18"/>
        <end position="38"/>
    </location>
</feature>
<name>A0A1J9R2J3_9PEZI</name>
<gene>
    <name evidence="2" type="ORF">BKCO1_2000073</name>
</gene>
<dbReference type="AlphaFoldDB" id="A0A1J9R2J3"/>
<reference evidence="2 3" key="1">
    <citation type="submission" date="2016-10" db="EMBL/GenBank/DDBJ databases">
        <title>Proteomics and genomics reveal pathogen-plant mechanisms compatible with a hemibiotrophic lifestyle of Diplodia corticola.</title>
        <authorList>
            <person name="Fernandes I."/>
            <person name="De Jonge R."/>
            <person name="Van De Peer Y."/>
            <person name="Devreese B."/>
            <person name="Alves A."/>
            <person name="Esteves A.C."/>
        </authorList>
    </citation>
    <scope>NUCLEOTIDE SEQUENCE [LARGE SCALE GENOMIC DNA]</scope>
    <source>
        <strain evidence="2 3">CBS 112549</strain>
    </source>
</reference>
<comment type="caution">
    <text evidence="2">The sequence shown here is derived from an EMBL/GenBank/DDBJ whole genome shotgun (WGS) entry which is preliminary data.</text>
</comment>
<proteinExistence type="predicted"/>
<dbReference type="OrthoDB" id="3943253at2759"/>
<feature type="region of interest" description="Disordered" evidence="1">
    <location>
        <begin position="151"/>
        <end position="175"/>
    </location>
</feature>
<dbReference type="Proteomes" id="UP000183809">
    <property type="component" value="Unassembled WGS sequence"/>
</dbReference>
<feature type="compositionally biased region" description="Basic and acidic residues" evidence="1">
    <location>
        <begin position="151"/>
        <end position="168"/>
    </location>
</feature>
<organism evidence="2 3">
    <name type="scientific">Diplodia corticola</name>
    <dbReference type="NCBI Taxonomy" id="236234"/>
    <lineage>
        <taxon>Eukaryota</taxon>
        <taxon>Fungi</taxon>
        <taxon>Dikarya</taxon>
        <taxon>Ascomycota</taxon>
        <taxon>Pezizomycotina</taxon>
        <taxon>Dothideomycetes</taxon>
        <taxon>Dothideomycetes incertae sedis</taxon>
        <taxon>Botryosphaeriales</taxon>
        <taxon>Botryosphaeriaceae</taxon>
        <taxon>Diplodia</taxon>
    </lineage>
</organism>
<accession>A0A1J9R2J3</accession>
<sequence>MDRLPPEILSLIVSFLADDPPETTSPSPSPSPYSPSNHSALAPYAPLSRPWQAAVEAVTFRRLRVQSTELAAFAARLGGNNSTDADARHAHAHRHRRAALAELRYEVLLPGYSTDRAAKFERRREREANAEVFGEAVRGLFGVLGGWEREAEDRDRDREEGQERDGGRGRGRGWSGGAGGRGIALHLGAYAVADVERPRALDGWRDLGARRYGKSVLRLPGEMMMMMLAGGGGDGGVDVPEVRRIVAFCTPGETTCTRKLRAASVAWIAARMPNLERVEWDLDDCAFAEDEVRHRYRKDFADALSTISNNHLTSFNLRLRLEDPQNDAFRMPSGTDPAAAAADPGVDELSTALHTFLSTASNLLSFKLALALSPAIFGPSPHNQPPTTTTNPKFPHLHHASIATGRTTPSGHWLYTRDPDPAAATNADDDELAAAAAADPRTAYSDYSSSADMTSWSSDVNAGLVDPDDSEWAETYHAWHDGVATGRRPRRRFRSRVDAGLLEGFLGRAAGAVMVRTEYMPRLRGLVVQVGEEVEGWGGHEGVERQVYWACFDDGGGGGGGGGKRRVEVVTLPGAGNEHPGWRPSEGLREMWEEWVGEEGKVEVSLCEDNY</sequence>
<dbReference type="RefSeq" id="XP_020131061.1">
    <property type="nucleotide sequence ID" value="XM_020272256.1"/>
</dbReference>